<organism evidence="1 2">
    <name type="scientific">Robertmurraya siralis</name>
    <dbReference type="NCBI Taxonomy" id="77777"/>
    <lineage>
        <taxon>Bacteria</taxon>
        <taxon>Bacillati</taxon>
        <taxon>Bacillota</taxon>
        <taxon>Bacilli</taxon>
        <taxon>Bacillales</taxon>
        <taxon>Bacillaceae</taxon>
        <taxon>Robertmurraya</taxon>
    </lineage>
</organism>
<evidence type="ECO:0008006" key="3">
    <source>
        <dbReference type="Google" id="ProtNLM"/>
    </source>
</evidence>
<gene>
    <name evidence="1" type="ORF">J27TS8_25630</name>
</gene>
<dbReference type="AlphaFoldDB" id="A0A920BTV4"/>
<name>A0A920BTV4_9BACI</name>
<accession>A0A920BTV4</accession>
<protein>
    <recommendedName>
        <fullName evidence="3">DUF488 domain-containing protein</fullName>
    </recommendedName>
</protein>
<dbReference type="Pfam" id="PF04343">
    <property type="entry name" value="DUF488"/>
    <property type="match status" value="1"/>
</dbReference>
<keyword evidence="2" id="KW-1185">Reference proteome</keyword>
<reference evidence="1" key="1">
    <citation type="submission" date="2021-03" db="EMBL/GenBank/DDBJ databases">
        <title>Antimicrobial resistance genes in bacteria isolated from Japanese honey, and their potential for conferring macrolide and lincosamide resistance in the American foulbrood pathogen Paenibacillus larvae.</title>
        <authorList>
            <person name="Okamoto M."/>
            <person name="Kumagai M."/>
            <person name="Kanamori H."/>
            <person name="Takamatsu D."/>
        </authorList>
    </citation>
    <scope>NUCLEOTIDE SEQUENCE</scope>
    <source>
        <strain evidence="1">J27TS8</strain>
    </source>
</reference>
<evidence type="ECO:0000313" key="1">
    <source>
        <dbReference type="EMBL" id="GIN62570.1"/>
    </source>
</evidence>
<dbReference type="RefSeq" id="WP_212933844.1">
    <property type="nucleotide sequence ID" value="NZ_BORC01000004.1"/>
</dbReference>
<comment type="caution">
    <text evidence="1">The sequence shown here is derived from an EMBL/GenBank/DDBJ whole genome shotgun (WGS) entry which is preliminary data.</text>
</comment>
<evidence type="ECO:0000313" key="2">
    <source>
        <dbReference type="Proteomes" id="UP000682111"/>
    </source>
</evidence>
<sequence>MKIDLCTIGFSQKNLRTFVELLERNHVTKLVDIRLNNTSQLSGYSKKDDLEYIMELRNIEYVHELLLAPTDDLVKAYRKKEISSDTFEKRYLELLIERDIKEKIDEIIDNKTVCLLCSEHKPHHCHRRVLAEYIRKYREDVYIIHLM</sequence>
<proteinExistence type="predicted"/>
<dbReference type="PANTHER" id="PTHR39337:SF1">
    <property type="entry name" value="BLR5642 PROTEIN"/>
    <property type="match status" value="1"/>
</dbReference>
<dbReference type="InterPro" id="IPR007438">
    <property type="entry name" value="DUF488"/>
</dbReference>
<dbReference type="EMBL" id="BORC01000004">
    <property type="protein sequence ID" value="GIN62570.1"/>
    <property type="molecule type" value="Genomic_DNA"/>
</dbReference>
<dbReference type="Proteomes" id="UP000682111">
    <property type="component" value="Unassembled WGS sequence"/>
</dbReference>
<dbReference type="PANTHER" id="PTHR39337">
    <property type="entry name" value="BLR5642 PROTEIN"/>
    <property type="match status" value="1"/>
</dbReference>